<dbReference type="EMBL" id="CAJOBG010093658">
    <property type="protein sequence ID" value="CAF4674390.1"/>
    <property type="molecule type" value="Genomic_DNA"/>
</dbReference>
<organism evidence="1 2">
    <name type="scientific">Rotaria magnacalcarata</name>
    <dbReference type="NCBI Taxonomy" id="392030"/>
    <lineage>
        <taxon>Eukaryota</taxon>
        <taxon>Metazoa</taxon>
        <taxon>Spiralia</taxon>
        <taxon>Gnathifera</taxon>
        <taxon>Rotifera</taxon>
        <taxon>Eurotatoria</taxon>
        <taxon>Bdelloidea</taxon>
        <taxon>Philodinida</taxon>
        <taxon>Philodinidae</taxon>
        <taxon>Rotaria</taxon>
    </lineage>
</organism>
<feature type="non-terminal residue" evidence="1">
    <location>
        <position position="1"/>
    </location>
</feature>
<proteinExistence type="predicted"/>
<gene>
    <name evidence="1" type="ORF">OVN521_LOCUS47516</name>
</gene>
<evidence type="ECO:0000313" key="1">
    <source>
        <dbReference type="EMBL" id="CAF4674390.1"/>
    </source>
</evidence>
<reference evidence="1" key="1">
    <citation type="submission" date="2021-02" db="EMBL/GenBank/DDBJ databases">
        <authorList>
            <person name="Nowell W R."/>
        </authorList>
    </citation>
    <scope>NUCLEOTIDE SEQUENCE</scope>
</reference>
<sequence length="35" mass="3757">SSDSNEKSTLDDDDCSPTIATTLASLPLHNSMYAR</sequence>
<dbReference type="AlphaFoldDB" id="A0A821H080"/>
<evidence type="ECO:0000313" key="2">
    <source>
        <dbReference type="Proteomes" id="UP000663866"/>
    </source>
</evidence>
<accession>A0A821H080</accession>
<dbReference type="Proteomes" id="UP000663866">
    <property type="component" value="Unassembled WGS sequence"/>
</dbReference>
<keyword evidence="2" id="KW-1185">Reference proteome</keyword>
<comment type="caution">
    <text evidence="1">The sequence shown here is derived from an EMBL/GenBank/DDBJ whole genome shotgun (WGS) entry which is preliminary data.</text>
</comment>
<name>A0A821H080_9BILA</name>
<protein>
    <submittedName>
        <fullName evidence="1">Uncharacterized protein</fullName>
    </submittedName>
</protein>